<dbReference type="PROSITE" id="PS00149">
    <property type="entry name" value="SULFATASE_2"/>
    <property type="match status" value="1"/>
</dbReference>
<dbReference type="RefSeq" id="WP_274153779.1">
    <property type="nucleotide sequence ID" value="NZ_CP117812.1"/>
</dbReference>
<sequence>MKKTLRTMSAIGMLLAVGLAFVSPSGNVHAQTSASAGRERPNILYIFTDDQSTRSVSCYEDARPWAQTPNIDKLADSGMRFTTCYTGAWCQPSRASALSGLLQHSVKSLTYTTGSHYAVSYDPEQLRFFPSVFRKNGYETACIGKWHLGEDVGHGRDWDYSVIWDRGGRDRRGRNNVMAYYKGTLVRTNGGDRKPLGGYSTDRYTELAVDYIKEKKRAEKPWYLWLCYGGVHGPYTPAPRHNRSYSDAPSSNVPVDIFGPRPTKPDHLKNFTRWKKDEHGKPKGYDSAVKKYHKAVKSLDDGVGALVKALKESGQLDNTVIIFTSDQGYAWGQHGSNEKWMPYDSNIRAPLIFSAPGLVKPGTVCKEAVNGVDLVSTIHSLAGIEPEWKLHGRDLLGLLKKPEGKLNEPMLMINTTYEYGDNVIEKLKSKNYDAFERRDLYAWMMMRDGKYKYIRHFKDNVIEELYDLEKDPDELNNLAVNPEYHTKLTKLRLKAVEEFRKKDGDFVDYLPEPGTMASFRGPSLNHRAQED</sequence>
<comment type="similarity">
    <text evidence="1">Belongs to the sulfatase family.</text>
</comment>
<dbReference type="PANTHER" id="PTHR42693">
    <property type="entry name" value="ARYLSULFATASE FAMILY MEMBER"/>
    <property type="match status" value="1"/>
</dbReference>
<evidence type="ECO:0000256" key="3">
    <source>
        <dbReference type="ARBA" id="ARBA00022801"/>
    </source>
</evidence>
<dbReference type="InterPro" id="IPR024607">
    <property type="entry name" value="Sulfatase_CS"/>
</dbReference>
<proteinExistence type="inferred from homology"/>
<feature type="domain" description="Sulfatase N-terminal" evidence="7">
    <location>
        <begin position="41"/>
        <end position="384"/>
    </location>
</feature>
<keyword evidence="9" id="KW-1185">Reference proteome</keyword>
<evidence type="ECO:0000256" key="6">
    <source>
        <dbReference type="SAM" id="SignalP"/>
    </source>
</evidence>
<evidence type="ECO:0000256" key="4">
    <source>
        <dbReference type="ARBA" id="ARBA00022837"/>
    </source>
</evidence>
<dbReference type="Gene3D" id="3.40.720.10">
    <property type="entry name" value="Alkaline Phosphatase, subunit A"/>
    <property type="match status" value="1"/>
</dbReference>
<keyword evidence="6" id="KW-0732">Signal</keyword>
<reference evidence="8 9" key="1">
    <citation type="submission" date="2023-02" db="EMBL/GenBank/DDBJ databases">
        <title>Genome sequence of Lentisphaera profundi SAORIC-696.</title>
        <authorList>
            <person name="Kim e."/>
            <person name="Cho J.-C."/>
            <person name="Choi A."/>
            <person name="Kang I."/>
        </authorList>
    </citation>
    <scope>NUCLEOTIDE SEQUENCE [LARGE SCALE GENOMIC DNA]</scope>
    <source>
        <strain evidence="8 9">SAORIC-696</strain>
    </source>
</reference>
<dbReference type="EMBL" id="CP117812">
    <property type="protein sequence ID" value="WDE98911.1"/>
    <property type="molecule type" value="Genomic_DNA"/>
</dbReference>
<dbReference type="Pfam" id="PF00884">
    <property type="entry name" value="Sulfatase"/>
    <property type="match status" value="1"/>
</dbReference>
<dbReference type="Proteomes" id="UP001214250">
    <property type="component" value="Chromosome 2"/>
</dbReference>
<evidence type="ECO:0000313" key="9">
    <source>
        <dbReference type="Proteomes" id="UP001214250"/>
    </source>
</evidence>
<dbReference type="InterPro" id="IPR017850">
    <property type="entry name" value="Alkaline_phosphatase_core_sf"/>
</dbReference>
<accession>A0ABY7VYB9</accession>
<evidence type="ECO:0000259" key="7">
    <source>
        <dbReference type="Pfam" id="PF00884"/>
    </source>
</evidence>
<feature type="signal peptide" evidence="6">
    <location>
        <begin position="1"/>
        <end position="30"/>
    </location>
</feature>
<feature type="chain" id="PRO_5047234466" evidence="6">
    <location>
        <begin position="31"/>
        <end position="531"/>
    </location>
</feature>
<protein>
    <submittedName>
        <fullName evidence="8">Sulfatase-like hydrolase/transferase</fullName>
    </submittedName>
</protein>
<dbReference type="InterPro" id="IPR000917">
    <property type="entry name" value="Sulfatase_N"/>
</dbReference>
<dbReference type="PANTHER" id="PTHR42693:SF53">
    <property type="entry name" value="ENDO-4-O-SULFATASE"/>
    <property type="match status" value="1"/>
</dbReference>
<evidence type="ECO:0000256" key="5">
    <source>
        <dbReference type="SAM" id="MobiDB-lite"/>
    </source>
</evidence>
<name>A0ABY7VYB9_9BACT</name>
<organism evidence="8 9">
    <name type="scientific">Lentisphaera profundi</name>
    <dbReference type="NCBI Taxonomy" id="1658616"/>
    <lineage>
        <taxon>Bacteria</taxon>
        <taxon>Pseudomonadati</taxon>
        <taxon>Lentisphaerota</taxon>
        <taxon>Lentisphaeria</taxon>
        <taxon>Lentisphaerales</taxon>
        <taxon>Lentisphaeraceae</taxon>
        <taxon>Lentisphaera</taxon>
    </lineage>
</organism>
<dbReference type="InterPro" id="IPR050738">
    <property type="entry name" value="Sulfatase"/>
</dbReference>
<keyword evidence="3" id="KW-0378">Hydrolase</keyword>
<evidence type="ECO:0000256" key="1">
    <source>
        <dbReference type="ARBA" id="ARBA00008779"/>
    </source>
</evidence>
<feature type="region of interest" description="Disordered" evidence="5">
    <location>
        <begin position="241"/>
        <end position="269"/>
    </location>
</feature>
<keyword evidence="2" id="KW-0479">Metal-binding</keyword>
<gene>
    <name evidence="8" type="ORF">PQO03_13815</name>
</gene>
<keyword evidence="4" id="KW-0106">Calcium</keyword>
<dbReference type="SUPFAM" id="SSF53649">
    <property type="entry name" value="Alkaline phosphatase-like"/>
    <property type="match status" value="1"/>
</dbReference>
<evidence type="ECO:0000256" key="2">
    <source>
        <dbReference type="ARBA" id="ARBA00022723"/>
    </source>
</evidence>
<evidence type="ECO:0000313" key="8">
    <source>
        <dbReference type="EMBL" id="WDE98911.1"/>
    </source>
</evidence>